<dbReference type="Proteomes" id="UP000256488">
    <property type="component" value="Unassembled WGS sequence"/>
</dbReference>
<accession>A0A3E0WKN7</accession>
<evidence type="ECO:0000313" key="1">
    <source>
        <dbReference type="EMBL" id="RFA32495.1"/>
    </source>
</evidence>
<comment type="caution">
    <text evidence="1">The sequence shown here is derived from an EMBL/GenBank/DDBJ whole genome shotgun (WGS) entry which is preliminary data.</text>
</comment>
<protein>
    <submittedName>
        <fullName evidence="1">Uncharacterized protein</fullName>
    </submittedName>
</protein>
<gene>
    <name evidence="1" type="ORF">CAI16_17710</name>
</gene>
<organism evidence="1 2">
    <name type="scientific">Virgibacillus dokdonensis</name>
    <dbReference type="NCBI Taxonomy" id="302167"/>
    <lineage>
        <taxon>Bacteria</taxon>
        <taxon>Bacillati</taxon>
        <taxon>Bacillota</taxon>
        <taxon>Bacilli</taxon>
        <taxon>Bacillales</taxon>
        <taxon>Bacillaceae</taxon>
        <taxon>Virgibacillus</taxon>
    </lineage>
</organism>
<name>A0A3E0WKN7_9BACI</name>
<dbReference type="RefSeq" id="WP_116279449.1">
    <property type="nucleotide sequence ID" value="NZ_NFZX01000061.1"/>
</dbReference>
<evidence type="ECO:0000313" key="2">
    <source>
        <dbReference type="Proteomes" id="UP000256488"/>
    </source>
</evidence>
<reference evidence="1 2" key="1">
    <citation type="submission" date="2017-05" db="EMBL/GenBank/DDBJ databases">
        <title>Virgibacillus sp. AK90 isolated from a saltern of Kakinada, India.</title>
        <authorList>
            <person name="Gupta V."/>
            <person name="Sidhu C."/>
            <person name="Korpole S."/>
            <person name="Pinnaka A.K."/>
        </authorList>
    </citation>
    <scope>NUCLEOTIDE SEQUENCE [LARGE SCALE GENOMIC DNA]</scope>
    <source>
        <strain evidence="1 2">AK90</strain>
    </source>
</reference>
<sequence length="186" mass="21898">MGGVHITHDVEKDQDWLEVKGDYEQFYVCGDNEDYVEDTKLLMQKMAITCFTFPFYVHFEGYEDEVESVLSHQDTLDIYYQPSGKRVLTMSGLKIYRAEIPAFTVTITNQETLENVFSQWFHLAMENNMWLISQEANVYYKNKFATIELNDESIILVTEHDAQGFSVITNYSLYQNLEYLRLIFDK</sequence>
<proteinExistence type="predicted"/>
<dbReference type="EMBL" id="NFZX01000061">
    <property type="protein sequence ID" value="RFA32495.1"/>
    <property type="molecule type" value="Genomic_DNA"/>
</dbReference>
<dbReference type="AlphaFoldDB" id="A0A3E0WKN7"/>